<name>A0A163XRC5_9MYCO</name>
<dbReference type="EMBL" id="LWCI01000136">
    <property type="protein sequence ID" value="KZS59665.1"/>
    <property type="molecule type" value="Genomic_DNA"/>
</dbReference>
<protein>
    <recommendedName>
        <fullName evidence="3">EthD domain-containing protein</fullName>
    </recommendedName>
</protein>
<dbReference type="AlphaFoldDB" id="A0A163XRC5"/>
<dbReference type="RefSeq" id="WP_075512261.1">
    <property type="nucleotide sequence ID" value="NZ_CP089224.1"/>
</dbReference>
<dbReference type="InterPro" id="IPR011008">
    <property type="entry name" value="Dimeric_a/b-barrel"/>
</dbReference>
<dbReference type="Proteomes" id="UP000077342">
    <property type="component" value="Unassembled WGS sequence"/>
</dbReference>
<comment type="caution">
    <text evidence="1">The sequence shown here is derived from an EMBL/GenBank/DDBJ whole genome shotgun (WGS) entry which is preliminary data.</text>
</comment>
<proteinExistence type="predicted"/>
<evidence type="ECO:0008006" key="3">
    <source>
        <dbReference type="Google" id="ProtNLM"/>
    </source>
</evidence>
<reference evidence="2" key="1">
    <citation type="submission" date="2016-04" db="EMBL/GenBank/DDBJ databases">
        <authorList>
            <person name="Strapagiel D."/>
            <person name="Borowka P."/>
            <person name="Marciniak B."/>
            <person name="Bakula Z."/>
            <person name="Van Ingen J."/>
            <person name="Safianowska A."/>
            <person name="Dziadek J."/>
            <person name="Jagielski T."/>
        </authorList>
    </citation>
    <scope>NUCLEOTIDE SEQUENCE [LARGE SCALE GENOMIC DNA]</scope>
    <source>
        <strain evidence="2">1010001458</strain>
    </source>
</reference>
<keyword evidence="2" id="KW-1185">Reference proteome</keyword>
<gene>
    <name evidence="1" type="ORF">A4G28_03455</name>
</gene>
<accession>A0A163XRC5</accession>
<dbReference type="SUPFAM" id="SSF54909">
    <property type="entry name" value="Dimeric alpha+beta barrel"/>
    <property type="match status" value="1"/>
</dbReference>
<organism evidence="1 2">
    <name type="scientific">Mycobacterium ostraviense</name>
    <dbReference type="NCBI Taxonomy" id="2738409"/>
    <lineage>
        <taxon>Bacteria</taxon>
        <taxon>Bacillati</taxon>
        <taxon>Actinomycetota</taxon>
        <taxon>Actinomycetes</taxon>
        <taxon>Mycobacteriales</taxon>
        <taxon>Mycobacteriaceae</taxon>
        <taxon>Mycobacterium</taxon>
    </lineage>
</organism>
<evidence type="ECO:0000313" key="1">
    <source>
        <dbReference type="EMBL" id="KZS59665.1"/>
    </source>
</evidence>
<evidence type="ECO:0000313" key="2">
    <source>
        <dbReference type="Proteomes" id="UP000077342"/>
    </source>
</evidence>
<sequence>MDKLVYILWDSDLQRRSQRQQILLTAVAPKLLQTGALKLSMYIVDQDADIRSPAPLYVGERMCAEVAVWLDDATEHAAFDEIFRTAGFRFAGYLVDESIYTEYGGNRHSGPRTWPDGQRSPGIVAVTLMERPNRLSRAEWIRRWHGTQSPVSEAMQPRARYVRNLVIRAVTPDAPSYEGIVEEAWPSARHVTNYFLFYGAGKNPFKLVWNIIKMLRSVTSFLDLHRIRTTMTSEYIVKS</sequence>